<dbReference type="GO" id="GO:0055088">
    <property type="term" value="P:lipid homeostasis"/>
    <property type="evidence" value="ECO:0007669"/>
    <property type="project" value="TreeGrafter"/>
</dbReference>
<dbReference type="PANTHER" id="PTHR12406:SF7">
    <property type="entry name" value="PATATIN-LIKE PHOSPHOLIPASE DOMAIN-CONTAINING PROTEIN 4"/>
    <property type="match status" value="1"/>
</dbReference>
<dbReference type="InterPro" id="IPR016035">
    <property type="entry name" value="Acyl_Trfase/lysoPLipase"/>
</dbReference>
<evidence type="ECO:0000313" key="2">
    <source>
        <dbReference type="Proteomes" id="UP000236319"/>
    </source>
</evidence>
<dbReference type="GO" id="GO:0005737">
    <property type="term" value="C:cytoplasm"/>
    <property type="evidence" value="ECO:0007669"/>
    <property type="project" value="TreeGrafter"/>
</dbReference>
<dbReference type="GO" id="GO:0019433">
    <property type="term" value="P:triglyceride catabolic process"/>
    <property type="evidence" value="ECO:0007669"/>
    <property type="project" value="TreeGrafter"/>
</dbReference>
<dbReference type="Proteomes" id="UP000236319">
    <property type="component" value="Unassembled WGS sequence"/>
</dbReference>
<dbReference type="GeneID" id="39872298"/>
<dbReference type="VEuPathDB" id="PiroplasmaDB:BOVATA_000210"/>
<dbReference type="GO" id="GO:0004806">
    <property type="term" value="F:triacylglycerol lipase activity"/>
    <property type="evidence" value="ECO:0007669"/>
    <property type="project" value="TreeGrafter"/>
</dbReference>
<dbReference type="PANTHER" id="PTHR12406">
    <property type="entry name" value="CALCIUM-INDEPENDENT PHOSPHOLIPASE A2 IPLA2 -RELATED"/>
    <property type="match status" value="1"/>
</dbReference>
<dbReference type="OrthoDB" id="197155at2759"/>
<name>A0A2H6K6B4_9APIC</name>
<comment type="caution">
    <text evidence="1">The sequence shown here is derived from an EMBL/GenBank/DDBJ whole genome shotgun (WGS) entry which is preliminary data.</text>
</comment>
<evidence type="ECO:0000313" key="1">
    <source>
        <dbReference type="EMBL" id="GBE58528.1"/>
    </source>
</evidence>
<dbReference type="InterPro" id="IPR033562">
    <property type="entry name" value="PLPL"/>
</dbReference>
<dbReference type="GO" id="GO:0005811">
    <property type="term" value="C:lipid droplet"/>
    <property type="evidence" value="ECO:0007669"/>
    <property type="project" value="TreeGrafter"/>
</dbReference>
<reference evidence="1 2" key="1">
    <citation type="journal article" date="2017" name="BMC Genomics">
        <title>Whole-genome assembly of Babesia ovata and comparative genomics between closely related pathogens.</title>
        <authorList>
            <person name="Yamagishi J."/>
            <person name="Asada M."/>
            <person name="Hakimi H."/>
            <person name="Tanaka T.Q."/>
            <person name="Sugimoto C."/>
            <person name="Kawazu S."/>
        </authorList>
    </citation>
    <scope>NUCLEOTIDE SEQUENCE [LARGE SCALE GENOMIC DNA]</scope>
    <source>
        <strain evidence="1 2">Miyake</strain>
    </source>
</reference>
<organism evidence="1 2">
    <name type="scientific">Babesia ovata</name>
    <dbReference type="NCBI Taxonomy" id="189622"/>
    <lineage>
        <taxon>Eukaryota</taxon>
        <taxon>Sar</taxon>
        <taxon>Alveolata</taxon>
        <taxon>Apicomplexa</taxon>
        <taxon>Aconoidasida</taxon>
        <taxon>Piroplasmida</taxon>
        <taxon>Babesiidae</taxon>
        <taxon>Babesia</taxon>
    </lineage>
</organism>
<sequence>MSLDEPPMSAKFRRGLRNYNGTSLLGISRNEWSAVRAVNKDVEEALVGVFKRLSLSDGQGNAVRPSVAFIEANRWSHRLPRLFLKEFSRVQDRSALARHFNADRVISYLSSQRISVERLEGSTLDLDGRLHQYIDLLLHICSRAKDMASEVITTRTVVPEGEKNKAEPDVEREADETASFDAYQCPFKIDLVTAEQRRDYVSANAPSMAMLFLSLASAVNDALKHIASVGNIDVSTVEERCMHLDLFVGRKGVGRGYVRDMLIDYLSWGYLKLIPNGDLSRDATLTEMFEYVAYVSIDNLGTLGRSVADIGFSFAPCGFMVPYNLGSLSFLSEMNIINTTTPLTGGSAGAITVVAASTMKPDVIELMLITEQLCEEGRTKGPMNNLDNMVKNSLDRWMIPGMYRVANKRIGELRVSMASRKHLKYNGKVVSQFTDNDDMRDAVRVSSNIPGLSSSEPVYFRGEVCYDGFFAAGRTDFGCLPTAATRTVRINPFMMGRLAMNRQLLYNDFINPFLEPKDVYVVHYLRLKCLLRSLWRRKFDYEAKGNMGEWRNEVESMINAYDMLKGDLPVGHKLWPKLKHFFQRAIKDKSDAEARSSISWSTECARIFKPELAELFMLVVASEIALDVGVESKLSARNLKGNLNGVDLIARFGLKKGLLVFARTKFVATPHCLLDWLRHELESTARFSSDYTPAVTHDPELELLKKIRHSLMPPMSLSYYYTEFPYLLPNSLNNLQCLTVALTSSVTADIRYVFDVGRSDAFRWLVFEYISFENWLHLRIRQLEEADAPERSSVSDVQAVEETSVKQDGKAKLIHKRQGKMLSEFLEFIDLATIKVPEGEGADAAQADARLRMLQNRQFRQAMLLDIIPPHYSHFVGHSHLWSQ</sequence>
<dbReference type="AlphaFoldDB" id="A0A2H6K6B4"/>
<keyword evidence="2" id="KW-1185">Reference proteome</keyword>
<proteinExistence type="predicted"/>
<accession>A0A2H6K6B4</accession>
<gene>
    <name evidence="1" type="ORF">BOVATA_000210</name>
</gene>
<dbReference type="GO" id="GO:0016020">
    <property type="term" value="C:membrane"/>
    <property type="evidence" value="ECO:0007669"/>
    <property type="project" value="TreeGrafter"/>
</dbReference>
<dbReference type="EMBL" id="BDSA01000001">
    <property type="protein sequence ID" value="GBE58528.1"/>
    <property type="molecule type" value="Genomic_DNA"/>
</dbReference>
<dbReference type="SUPFAM" id="SSF52151">
    <property type="entry name" value="FabD/lysophospholipase-like"/>
    <property type="match status" value="1"/>
</dbReference>
<protein>
    <submittedName>
        <fullName evidence="1">Patatin family protein</fullName>
    </submittedName>
</protein>
<dbReference type="RefSeq" id="XP_028864771.1">
    <property type="nucleotide sequence ID" value="XM_029008938.1"/>
</dbReference>